<feature type="transmembrane region" description="Helical" evidence="1">
    <location>
        <begin position="124"/>
        <end position="145"/>
    </location>
</feature>
<evidence type="ECO:0000256" key="1">
    <source>
        <dbReference type="SAM" id="Phobius"/>
    </source>
</evidence>
<dbReference type="OrthoDB" id="5141738at2759"/>
<sequence length="179" mass="20262">MKNRMVDQSGIGAVGEQGGNCKIRSSVCLSLQSLKAGWKGEEDKLVFRCCRKRHTDDLILHFPPSHRSPSCPPCTCFCSFLITEAMLTGHQKTWSAEWCCHFPSVYIVLLTSCLSLFIFFIRNLGIMVCSSMCDLGGIITPFIVYRLSNIWKELPLIVFGKQNITVIRHILLHVKRNIL</sequence>
<feature type="transmembrane region" description="Helical" evidence="1">
    <location>
        <begin position="98"/>
        <end position="118"/>
    </location>
</feature>
<keyword evidence="1" id="KW-0472">Membrane</keyword>
<dbReference type="EMBL" id="KV926094">
    <property type="protein sequence ID" value="PIO35299.1"/>
    <property type="molecule type" value="Genomic_DNA"/>
</dbReference>
<name>A0A2G9S538_AQUCT</name>
<protein>
    <submittedName>
        <fullName evidence="2">Uncharacterized protein</fullName>
    </submittedName>
</protein>
<keyword evidence="1" id="KW-1133">Transmembrane helix</keyword>
<organism evidence="2">
    <name type="scientific">Aquarana catesbeiana</name>
    <name type="common">American bullfrog</name>
    <name type="synonym">Rana catesbeiana</name>
    <dbReference type="NCBI Taxonomy" id="8400"/>
    <lineage>
        <taxon>Eukaryota</taxon>
        <taxon>Metazoa</taxon>
        <taxon>Chordata</taxon>
        <taxon>Craniata</taxon>
        <taxon>Vertebrata</taxon>
        <taxon>Euteleostomi</taxon>
        <taxon>Amphibia</taxon>
        <taxon>Batrachia</taxon>
        <taxon>Anura</taxon>
        <taxon>Neobatrachia</taxon>
        <taxon>Ranoidea</taxon>
        <taxon>Ranidae</taxon>
        <taxon>Aquarana</taxon>
    </lineage>
</organism>
<reference evidence="2" key="1">
    <citation type="submission" date="2017-08" db="EMBL/GenBank/DDBJ databases">
        <title>Assembly of the North American Bullfrog Genome.</title>
        <authorList>
            <person name="Warren R.L."/>
            <person name="Vandervalk B.P."/>
            <person name="Kucuk E."/>
            <person name="Birol I."/>
            <person name="Helbing C."/>
            <person name="Pandoh P."/>
            <person name="Behsaz B."/>
            <person name="Mohamadi H."/>
            <person name="Chu J."/>
            <person name="Jackman S."/>
            <person name="Hammond S.A."/>
            <person name="Veldhoen N."/>
            <person name="Kirk H."/>
            <person name="Zhao Y."/>
            <person name="Coope R."/>
            <person name="Pleasance S."/>
            <person name="Moore R."/>
            <person name="Holt R."/>
        </authorList>
    </citation>
    <scope>NUCLEOTIDE SEQUENCE</scope>
    <source>
        <strain evidence="2">Bruno</strain>
        <tissue evidence="2">Liver</tissue>
    </source>
</reference>
<accession>A0A2G9S538</accession>
<keyword evidence="1" id="KW-0812">Transmembrane</keyword>
<gene>
    <name evidence="2" type="ORF">AB205_0175280</name>
</gene>
<dbReference type="AlphaFoldDB" id="A0A2G9S538"/>
<evidence type="ECO:0000313" key="2">
    <source>
        <dbReference type="EMBL" id="PIO35299.1"/>
    </source>
</evidence>
<proteinExistence type="predicted"/>